<name>F4RW73_MELLP</name>
<feature type="region of interest" description="Disordered" evidence="1">
    <location>
        <begin position="153"/>
        <end position="211"/>
    </location>
</feature>
<protein>
    <recommendedName>
        <fullName evidence="5">Extracellular serine-rich protein</fullName>
    </recommendedName>
</protein>
<dbReference type="EMBL" id="GL883125">
    <property type="protein sequence ID" value="EGG03233.1"/>
    <property type="molecule type" value="Genomic_DNA"/>
</dbReference>
<reference evidence="4" key="1">
    <citation type="journal article" date="2011" name="Proc. Natl. Acad. Sci. U.S.A.">
        <title>Obligate biotrophy features unraveled by the genomic analysis of rust fungi.</title>
        <authorList>
            <person name="Duplessis S."/>
            <person name="Cuomo C.A."/>
            <person name="Lin Y.-C."/>
            <person name="Aerts A."/>
            <person name="Tisserant E."/>
            <person name="Veneault-Fourrey C."/>
            <person name="Joly D.L."/>
            <person name="Hacquard S."/>
            <person name="Amselem J."/>
            <person name="Cantarel B.L."/>
            <person name="Chiu R."/>
            <person name="Coutinho P.M."/>
            <person name="Feau N."/>
            <person name="Field M."/>
            <person name="Frey P."/>
            <person name="Gelhaye E."/>
            <person name="Goldberg J."/>
            <person name="Grabherr M.G."/>
            <person name="Kodira C.D."/>
            <person name="Kohler A."/>
            <person name="Kuees U."/>
            <person name="Lindquist E.A."/>
            <person name="Lucas S.M."/>
            <person name="Mago R."/>
            <person name="Mauceli E."/>
            <person name="Morin E."/>
            <person name="Murat C."/>
            <person name="Pangilinan J.L."/>
            <person name="Park R."/>
            <person name="Pearson M."/>
            <person name="Quesneville H."/>
            <person name="Rouhier N."/>
            <person name="Sakthikumar S."/>
            <person name="Salamov A.A."/>
            <person name="Schmutz J."/>
            <person name="Selles B."/>
            <person name="Shapiro H."/>
            <person name="Tanguay P."/>
            <person name="Tuskan G.A."/>
            <person name="Henrissat B."/>
            <person name="Van de Peer Y."/>
            <person name="Rouze P."/>
            <person name="Ellis J.G."/>
            <person name="Dodds P.N."/>
            <person name="Schein J.E."/>
            <person name="Zhong S."/>
            <person name="Hamelin R.C."/>
            <person name="Grigoriev I.V."/>
            <person name="Szabo L.J."/>
            <person name="Martin F."/>
        </authorList>
    </citation>
    <scope>NUCLEOTIDE SEQUENCE [LARGE SCALE GENOMIC DNA]</scope>
    <source>
        <strain evidence="4">98AG31 / pathotype 3-4-7</strain>
    </source>
</reference>
<evidence type="ECO:0000313" key="4">
    <source>
        <dbReference type="Proteomes" id="UP000001072"/>
    </source>
</evidence>
<evidence type="ECO:0008006" key="5">
    <source>
        <dbReference type="Google" id="ProtNLM"/>
    </source>
</evidence>
<dbReference type="PANTHER" id="PTHR34883:SF15">
    <property type="entry name" value="EXTRACELLULAR SERINE-RICH PROTEIN"/>
    <property type="match status" value="1"/>
</dbReference>
<dbReference type="SUPFAM" id="SSF49503">
    <property type="entry name" value="Cupredoxins"/>
    <property type="match status" value="1"/>
</dbReference>
<dbReference type="RefSeq" id="XP_007413368.1">
    <property type="nucleotide sequence ID" value="XM_007413306.1"/>
</dbReference>
<dbReference type="InterPro" id="IPR008972">
    <property type="entry name" value="Cupredoxin"/>
</dbReference>
<dbReference type="PANTHER" id="PTHR34883">
    <property type="entry name" value="SERINE-RICH PROTEIN, PUTATIVE-RELATED-RELATED"/>
    <property type="match status" value="1"/>
</dbReference>
<dbReference type="eggNOG" id="ENOG502SDM1">
    <property type="taxonomic scope" value="Eukaryota"/>
</dbReference>
<evidence type="ECO:0000256" key="2">
    <source>
        <dbReference type="SAM" id="SignalP"/>
    </source>
</evidence>
<organism evidence="4">
    <name type="scientific">Melampsora larici-populina (strain 98AG31 / pathotype 3-4-7)</name>
    <name type="common">Poplar leaf rust fungus</name>
    <dbReference type="NCBI Taxonomy" id="747676"/>
    <lineage>
        <taxon>Eukaryota</taxon>
        <taxon>Fungi</taxon>
        <taxon>Dikarya</taxon>
        <taxon>Basidiomycota</taxon>
        <taxon>Pucciniomycotina</taxon>
        <taxon>Pucciniomycetes</taxon>
        <taxon>Pucciniales</taxon>
        <taxon>Melampsoraceae</taxon>
        <taxon>Melampsora</taxon>
    </lineage>
</organism>
<accession>F4RW73</accession>
<sequence length="235" mass="23916">MLSLAFATCALVISHALAADYRVTLGISQLTGQVGVGFDPNRILPVAGDTITFTWSVPSYINNPPTGSYSATQGSYGSPCQPMAGGFDSGPRTTAAESSGSAPSMVFQVKDTQPLYFYSSVGDQCKQGMVLGVNSAASGDGSVESYIIAAGGNPYPDTGNSSSTTTTTTTTPASTTTNTSATMNMTHSMTNSTSNSTMSHNSTTASTNARPSSATGIIVPQALVFMAGLISALVL</sequence>
<dbReference type="InterPro" id="IPR052953">
    <property type="entry name" value="Ser-rich/MCO-related"/>
</dbReference>
<dbReference type="STRING" id="747676.F4RW73"/>
<dbReference type="CDD" id="cd00920">
    <property type="entry name" value="Cupredoxin"/>
    <property type="match status" value="1"/>
</dbReference>
<dbReference type="Gene3D" id="2.60.40.420">
    <property type="entry name" value="Cupredoxins - blue copper proteins"/>
    <property type="match status" value="1"/>
</dbReference>
<dbReference type="AlphaFoldDB" id="F4RW73"/>
<feature type="chain" id="PRO_5003321824" description="Extracellular serine-rich protein" evidence="2">
    <location>
        <begin position="19"/>
        <end position="235"/>
    </location>
</feature>
<dbReference type="Proteomes" id="UP000001072">
    <property type="component" value="Unassembled WGS sequence"/>
</dbReference>
<evidence type="ECO:0000313" key="3">
    <source>
        <dbReference type="EMBL" id="EGG03233.1"/>
    </source>
</evidence>
<evidence type="ECO:0000256" key="1">
    <source>
        <dbReference type="SAM" id="MobiDB-lite"/>
    </source>
</evidence>
<dbReference type="GeneID" id="18932139"/>
<keyword evidence="4" id="KW-1185">Reference proteome</keyword>
<dbReference type="KEGG" id="mlr:MELLADRAFT_72584"/>
<dbReference type="VEuPathDB" id="FungiDB:MELLADRAFT_72584"/>
<proteinExistence type="predicted"/>
<dbReference type="OrthoDB" id="1921208at2759"/>
<dbReference type="HOGENOM" id="CLU_1180460_0_0_1"/>
<keyword evidence="2" id="KW-0732">Signal</keyword>
<gene>
    <name evidence="3" type="ORF">MELLADRAFT_72584</name>
</gene>
<feature type="compositionally biased region" description="Low complexity" evidence="1">
    <location>
        <begin position="160"/>
        <end position="209"/>
    </location>
</feature>
<feature type="signal peptide" evidence="2">
    <location>
        <begin position="1"/>
        <end position="18"/>
    </location>
</feature>
<dbReference type="InParanoid" id="F4RW73"/>